<comment type="caution">
    <text evidence="4">The sequence shown here is derived from an EMBL/GenBank/DDBJ whole genome shotgun (WGS) entry which is preliminary data.</text>
</comment>
<dbReference type="Gene3D" id="3.40.50.360">
    <property type="match status" value="1"/>
</dbReference>
<organism evidence="4 5">
    <name type="scientific">Harryflintia acetispora</name>
    <dbReference type="NCBI Taxonomy" id="1849041"/>
    <lineage>
        <taxon>Bacteria</taxon>
        <taxon>Bacillati</taxon>
        <taxon>Bacillota</taxon>
        <taxon>Clostridia</taxon>
        <taxon>Eubacteriales</taxon>
        <taxon>Oscillospiraceae</taxon>
        <taxon>Harryflintia</taxon>
    </lineage>
</organism>
<dbReference type="PANTHER" id="PTHR43278:SF1">
    <property type="entry name" value="IRON-SULFUR FLAVOPROTEIN MJ1083"/>
    <property type="match status" value="1"/>
</dbReference>
<dbReference type="InterPro" id="IPR029039">
    <property type="entry name" value="Flavoprotein-like_sf"/>
</dbReference>
<evidence type="ECO:0000313" key="5">
    <source>
        <dbReference type="Proteomes" id="UP000294682"/>
    </source>
</evidence>
<evidence type="ECO:0000256" key="2">
    <source>
        <dbReference type="ARBA" id="ARBA00022643"/>
    </source>
</evidence>
<dbReference type="SUPFAM" id="SSF52218">
    <property type="entry name" value="Flavoproteins"/>
    <property type="match status" value="1"/>
</dbReference>
<keyword evidence="2" id="KW-0288">FMN</keyword>
<name>A0A9X8UJJ5_9FIRM</name>
<dbReference type="Pfam" id="PF03358">
    <property type="entry name" value="FMN_red"/>
    <property type="match status" value="1"/>
</dbReference>
<keyword evidence="5" id="KW-1185">Reference proteome</keyword>
<dbReference type="AlphaFoldDB" id="A0A9X8UJJ5"/>
<dbReference type="InterPro" id="IPR005025">
    <property type="entry name" value="FMN_Rdtase-like_dom"/>
</dbReference>
<dbReference type="InterPro" id="IPR051796">
    <property type="entry name" value="ISF_SsuE-like"/>
</dbReference>
<dbReference type="GO" id="GO:0016491">
    <property type="term" value="F:oxidoreductase activity"/>
    <property type="evidence" value="ECO:0007669"/>
    <property type="project" value="InterPro"/>
</dbReference>
<proteinExistence type="predicted"/>
<evidence type="ECO:0000256" key="1">
    <source>
        <dbReference type="ARBA" id="ARBA00022630"/>
    </source>
</evidence>
<dbReference type="RefSeq" id="WP_132084607.1">
    <property type="nucleotide sequence ID" value="NZ_SLUK01000006.1"/>
</dbReference>
<reference evidence="4 5" key="1">
    <citation type="submission" date="2019-03" db="EMBL/GenBank/DDBJ databases">
        <title>Genomic Encyclopedia of Type Strains, Phase IV (KMG-IV): sequencing the most valuable type-strain genomes for metagenomic binning, comparative biology and taxonomic classification.</title>
        <authorList>
            <person name="Goeker M."/>
        </authorList>
    </citation>
    <scope>NUCLEOTIDE SEQUENCE [LARGE SCALE GENOMIC DNA]</scope>
    <source>
        <strain evidence="4 5">DSM 100433</strain>
    </source>
</reference>
<feature type="domain" description="NADPH-dependent FMN reductase-like" evidence="3">
    <location>
        <begin position="4"/>
        <end position="103"/>
    </location>
</feature>
<dbReference type="EMBL" id="SLUK01000006">
    <property type="protein sequence ID" value="TCL43243.1"/>
    <property type="molecule type" value="Genomic_DNA"/>
</dbReference>
<protein>
    <submittedName>
        <fullName evidence="4">Multimeric flavodoxin WrbA</fullName>
    </submittedName>
</protein>
<evidence type="ECO:0000259" key="3">
    <source>
        <dbReference type="Pfam" id="PF03358"/>
    </source>
</evidence>
<keyword evidence="1" id="KW-0285">Flavoprotein</keyword>
<dbReference type="Proteomes" id="UP000294682">
    <property type="component" value="Unassembled WGS sequence"/>
</dbReference>
<sequence length="199" mass="21782">MAKRMLALLGSPRRSGMVSRMLDVAVQRAEKAGWEVVRFDLYELALLPCTGCMACRGGACCPLPDRLPPLRRELLRCDLCVLAAPVYFANVPGPVKTMFDRLAGSVMEDTSTFPRPLLKKEQRYLLLTACTTPSPFSWLCGQSRGALRAMKEFFGTAGMRKLGSVVFAGSRGKSALPDGVRRKILARMDRLLGGVRQGG</sequence>
<gene>
    <name evidence="4" type="ORF">EDD78_106103</name>
</gene>
<dbReference type="PANTHER" id="PTHR43278">
    <property type="entry name" value="NAD(P)H-DEPENDENT FMN-CONTAINING OXIDOREDUCTASE YWQN-RELATED"/>
    <property type="match status" value="1"/>
</dbReference>
<accession>A0A9X8UJJ5</accession>
<evidence type="ECO:0000313" key="4">
    <source>
        <dbReference type="EMBL" id="TCL43243.1"/>
    </source>
</evidence>